<evidence type="ECO:0000259" key="9">
    <source>
        <dbReference type="PROSITE" id="PS50109"/>
    </source>
</evidence>
<dbReference type="InterPro" id="IPR036097">
    <property type="entry name" value="HisK_dim/P_sf"/>
</dbReference>
<keyword evidence="11" id="KW-1185">Reference proteome</keyword>
<dbReference type="SUPFAM" id="SSF47384">
    <property type="entry name" value="Homodimeric domain of signal transducing histidine kinase"/>
    <property type="match status" value="1"/>
</dbReference>
<keyword evidence="5 8" id="KW-0812">Transmembrane</keyword>
<dbReference type="InterPro" id="IPR003661">
    <property type="entry name" value="HisK_dim/P_dom"/>
</dbReference>
<evidence type="ECO:0000256" key="8">
    <source>
        <dbReference type="SAM" id="Phobius"/>
    </source>
</evidence>
<dbReference type="SUPFAM" id="SSF55874">
    <property type="entry name" value="ATPase domain of HSP90 chaperone/DNA topoisomerase II/histidine kinase"/>
    <property type="match status" value="1"/>
</dbReference>
<dbReference type="GO" id="GO:0005524">
    <property type="term" value="F:ATP binding"/>
    <property type="evidence" value="ECO:0007669"/>
    <property type="project" value="UniProtKB-KW"/>
</dbReference>
<feature type="domain" description="Histidine kinase" evidence="9">
    <location>
        <begin position="446"/>
        <end position="663"/>
    </location>
</feature>
<dbReference type="RefSeq" id="WP_337336019.1">
    <property type="nucleotide sequence ID" value="NZ_JBBDHC010000018.1"/>
</dbReference>
<name>A0AAW9R3I8_9GAMM</name>
<accession>A0AAW9R3I8</accession>
<dbReference type="EMBL" id="JBBDHC010000018">
    <property type="protein sequence ID" value="MEJ1250317.1"/>
    <property type="molecule type" value="Genomic_DNA"/>
</dbReference>
<reference evidence="10 11" key="1">
    <citation type="journal article" date="2016" name="Antonie Van Leeuwenhoek">
        <title>Denitratimonas tolerans gen. nov., sp. nov., a denitrifying bacterium isolated from a bioreactor for tannery wastewater treatment.</title>
        <authorList>
            <person name="Han S.I."/>
            <person name="Kim J.O."/>
            <person name="Lee Y.R."/>
            <person name="Ekpeghere K.I."/>
            <person name="Koh S.C."/>
            <person name="Whang K.S."/>
        </authorList>
    </citation>
    <scope>NUCLEOTIDE SEQUENCE [LARGE SCALE GENOMIC DNA]</scope>
    <source>
        <strain evidence="10 11">KACC 17565</strain>
    </source>
</reference>
<gene>
    <name evidence="10" type="ORF">WB794_11605</name>
</gene>
<evidence type="ECO:0000256" key="3">
    <source>
        <dbReference type="ARBA" id="ARBA00022553"/>
    </source>
</evidence>
<dbReference type="CDD" id="cd00082">
    <property type="entry name" value="HisKA"/>
    <property type="match status" value="1"/>
</dbReference>
<keyword evidence="10" id="KW-0067">ATP-binding</keyword>
<evidence type="ECO:0000256" key="4">
    <source>
        <dbReference type="ARBA" id="ARBA00022679"/>
    </source>
</evidence>
<dbReference type="InterPro" id="IPR005467">
    <property type="entry name" value="His_kinase_dom"/>
</dbReference>
<dbReference type="Gene3D" id="3.30.565.10">
    <property type="entry name" value="Histidine kinase-like ATPase, C-terminal domain"/>
    <property type="match status" value="1"/>
</dbReference>
<keyword evidence="4" id="KW-0808">Transferase</keyword>
<dbReference type="Gene3D" id="6.10.340.10">
    <property type="match status" value="1"/>
</dbReference>
<dbReference type="SMART" id="SM00387">
    <property type="entry name" value="HATPase_c"/>
    <property type="match status" value="1"/>
</dbReference>
<dbReference type="InterPro" id="IPR050428">
    <property type="entry name" value="TCS_sensor_his_kinase"/>
</dbReference>
<feature type="transmembrane region" description="Helical" evidence="8">
    <location>
        <begin position="358"/>
        <end position="381"/>
    </location>
</feature>
<evidence type="ECO:0000313" key="10">
    <source>
        <dbReference type="EMBL" id="MEJ1250317.1"/>
    </source>
</evidence>
<dbReference type="PANTHER" id="PTHR45436">
    <property type="entry name" value="SENSOR HISTIDINE KINASE YKOH"/>
    <property type="match status" value="1"/>
</dbReference>
<dbReference type="GO" id="GO:0000155">
    <property type="term" value="F:phosphorelay sensor kinase activity"/>
    <property type="evidence" value="ECO:0007669"/>
    <property type="project" value="InterPro"/>
</dbReference>
<keyword evidence="3" id="KW-0597">Phosphoprotein</keyword>
<dbReference type="InterPro" id="IPR003594">
    <property type="entry name" value="HATPase_dom"/>
</dbReference>
<sequence>MSLRSKLLVLALSILVLPVGGWLLVRQLETLLREGQAQVQLASAQMLARAVATQAPVFPDAGPALFVQEAAAPLSLDGYDEDWRAQGLVEQALAPGLRLALAWSEGQLHLFAAVDDASRVRADAGLPQAGRADQLVLVLEDARGTHRLRLANAAPGALAAVALASREAPRLHGTWEEDAAGYRVELRFPAGYLPLRLGLDALDFSDPALPPTPRGTGGDLAEGRWQVQRAPQALQALLDGLVPDGVRATLTQADGWVLARAGRFTDGSRPIGRWRGLLYRTVTPVPPVPAPADAAGGLLDRQELWQALSGPPALAWYALDQGRGLLLATAVPVRIGSQTRGALLLERQGEALLLTGQAVSGLMLVTVLAMLVVGLALFGFAGRLSARIRALSRAAERAIAREGQNAGAGFVASRAGDELGDLSRSFKRLLDEVGAYSGYLRGLAGTLSHELHTPIAVVRSSLENLESEALEPASRTYVERARAGVDRLAAIVRAMSEASRVERAIASAEAEDFDLRALVADCAEGYRALLAPRRLELMLPPQPLPFRGAPDLIAQALDKLIDNARGFCPPQGWVLIALAARGEAVELVVANAGPPLPEAMQDRLFDSLVSLRGTGQRGDGVPHLGFGLHVVRLVAQRHGGYARAANLPGGDGVEFRLVLRTGS</sequence>
<evidence type="ECO:0000256" key="2">
    <source>
        <dbReference type="ARBA" id="ARBA00012438"/>
    </source>
</evidence>
<keyword evidence="7 8" id="KW-1133">Transmembrane helix</keyword>
<comment type="catalytic activity">
    <reaction evidence="1">
        <text>ATP + protein L-histidine = ADP + protein N-phospho-L-histidine.</text>
        <dbReference type="EC" id="2.7.13.3"/>
    </reaction>
</comment>
<protein>
    <recommendedName>
        <fullName evidence="2">histidine kinase</fullName>
        <ecNumber evidence="2">2.7.13.3</ecNumber>
    </recommendedName>
</protein>
<dbReference type="Pfam" id="PF00512">
    <property type="entry name" value="HisKA"/>
    <property type="match status" value="1"/>
</dbReference>
<evidence type="ECO:0000256" key="7">
    <source>
        <dbReference type="ARBA" id="ARBA00022989"/>
    </source>
</evidence>
<evidence type="ECO:0000256" key="6">
    <source>
        <dbReference type="ARBA" id="ARBA00022777"/>
    </source>
</evidence>
<dbReference type="Gene3D" id="1.10.287.130">
    <property type="match status" value="1"/>
</dbReference>
<dbReference type="SMART" id="SM00388">
    <property type="entry name" value="HisKA"/>
    <property type="match status" value="1"/>
</dbReference>
<dbReference type="AlphaFoldDB" id="A0AAW9R3I8"/>
<evidence type="ECO:0000313" key="11">
    <source>
        <dbReference type="Proteomes" id="UP001364472"/>
    </source>
</evidence>
<dbReference type="PANTHER" id="PTHR45436:SF5">
    <property type="entry name" value="SENSOR HISTIDINE KINASE TRCS"/>
    <property type="match status" value="1"/>
</dbReference>
<dbReference type="InterPro" id="IPR036890">
    <property type="entry name" value="HATPase_C_sf"/>
</dbReference>
<proteinExistence type="predicted"/>
<evidence type="ECO:0000256" key="5">
    <source>
        <dbReference type="ARBA" id="ARBA00022692"/>
    </source>
</evidence>
<dbReference type="PROSITE" id="PS50109">
    <property type="entry name" value="HIS_KIN"/>
    <property type="match status" value="1"/>
</dbReference>
<evidence type="ECO:0000256" key="1">
    <source>
        <dbReference type="ARBA" id="ARBA00000085"/>
    </source>
</evidence>
<dbReference type="Pfam" id="PF02518">
    <property type="entry name" value="HATPase_c"/>
    <property type="match status" value="1"/>
</dbReference>
<dbReference type="EC" id="2.7.13.3" evidence="2"/>
<dbReference type="Proteomes" id="UP001364472">
    <property type="component" value="Unassembled WGS sequence"/>
</dbReference>
<keyword evidence="10" id="KW-0547">Nucleotide-binding</keyword>
<comment type="caution">
    <text evidence="10">The sequence shown here is derived from an EMBL/GenBank/DDBJ whole genome shotgun (WGS) entry which is preliminary data.</text>
</comment>
<keyword evidence="8" id="KW-0472">Membrane</keyword>
<keyword evidence="6" id="KW-0418">Kinase</keyword>
<organism evidence="10 11">
    <name type="scientific">Denitratimonas tolerans</name>
    <dbReference type="NCBI Taxonomy" id="1338420"/>
    <lineage>
        <taxon>Bacteria</taxon>
        <taxon>Pseudomonadati</taxon>
        <taxon>Pseudomonadota</taxon>
        <taxon>Gammaproteobacteria</taxon>
        <taxon>Lysobacterales</taxon>
        <taxon>Lysobacteraceae</taxon>
        <taxon>Denitratimonas</taxon>
    </lineage>
</organism>